<dbReference type="OrthoDB" id="3364440at2759"/>
<dbReference type="AlphaFoldDB" id="A0A2K3QR94"/>
<feature type="domain" description="GS catalytic" evidence="4">
    <location>
        <begin position="528"/>
        <end position="853"/>
    </location>
</feature>
<comment type="similarity">
    <text evidence="2 3">Belongs to the glutamine synthetase family.</text>
</comment>
<evidence type="ECO:0000256" key="3">
    <source>
        <dbReference type="RuleBase" id="RU000384"/>
    </source>
</evidence>
<dbReference type="EMBL" id="NRSZ01000003">
    <property type="protein sequence ID" value="PNY30073.1"/>
    <property type="molecule type" value="Genomic_DNA"/>
</dbReference>
<organism evidence="5 6">
    <name type="scientific">Tolypocladium capitatum</name>
    <dbReference type="NCBI Taxonomy" id="45235"/>
    <lineage>
        <taxon>Eukaryota</taxon>
        <taxon>Fungi</taxon>
        <taxon>Dikarya</taxon>
        <taxon>Ascomycota</taxon>
        <taxon>Pezizomycotina</taxon>
        <taxon>Sordariomycetes</taxon>
        <taxon>Hypocreomycetidae</taxon>
        <taxon>Hypocreales</taxon>
        <taxon>Ophiocordycipitaceae</taxon>
        <taxon>Tolypocladium</taxon>
    </lineage>
</organism>
<gene>
    <name evidence="5" type="ORF">TCAP_00015</name>
</gene>
<evidence type="ECO:0000313" key="5">
    <source>
        <dbReference type="EMBL" id="PNY30073.1"/>
    </source>
</evidence>
<dbReference type="GO" id="GO:0004356">
    <property type="term" value="F:glutamine synthetase activity"/>
    <property type="evidence" value="ECO:0007669"/>
    <property type="project" value="InterPro"/>
</dbReference>
<comment type="caution">
    <text evidence="5">The sequence shown here is derived from an EMBL/GenBank/DDBJ whole genome shotgun (WGS) entry which is preliminary data.</text>
</comment>
<dbReference type="STRING" id="45235.A0A2K3QR94"/>
<sequence>MDSNANQGEEALLRAIRSTPIIDNHAHPLLKRDAVGKHPLLSIVTEAHGAALDASTATLAHLRAVEQLSSVLGCDHTWEAVVAAIDAKRRGNYEAWIDTCLSGIQCVLVDDGLDVENDVESYGYFDKFTSSPAKRIVRIEQVAAVLIEEACMKHDTPEEAYRSFGLGFIYAISQAITDPQVVGFKSIICYRTGLTIPRTPSLDQAFLAFQTIFHQRRSPGAEAFSRINHRGLNEYLVQSLASIISASDHKKPIQFHTGLGDNDITLTSSSPSHLQDFIREYPTVPIVLLHSGYPFVRETGYLAAMYSNVYADIGEVFPFLSRDGQEGVVRQILELCPSSKILWSTDGHWFPETYFLAVMQMREVLETVLCSYVRKGDLGWRQAVRFVEDILFHNSNNIYKLHLQMNELELSESVVQNTLGLSRILELGDSARFLRVCWNDMTATTRMRAIPMRRVVSMLQNNEEFTFGVTKGSLGMIQTDLLVPGVSAVGEWRLHPDLNSLRVGPRKGHVTVMGDFKDQDGSFISLCPRTLLQRTLAMADREALSFALGFEIEVLILRRTGPAYEALSGVGHAWSVARAMDHDAVVTVIEDAIEQLDAAGVYVEMVHPESASGQYEIILPKEPPLKAIDTLLFARDVIYCCATAHGYKASLHPKPFANGCGTASHVHMSITSPGGSDKSLYEPFYAGILNHLRAITAFTCSNIVSYERIRDGCWAGGTWVTWGTQNRETPLRKIEGSHWELKSMDGLANPYLALSAIILAGLNGVQNVEEMTWKDCTQEPDSLSDKQKRDLGVRTKLPSSLREALDALLQDHELGNMLGQVLVERYVAVKKAEMELLESMDEVSRNQWIMERY</sequence>
<dbReference type="SMART" id="SM01230">
    <property type="entry name" value="Gln-synt_C"/>
    <property type="match status" value="1"/>
</dbReference>
<dbReference type="InterPro" id="IPR036651">
    <property type="entry name" value="Gln_synt_N_sf"/>
</dbReference>
<keyword evidence="6" id="KW-1185">Reference proteome</keyword>
<dbReference type="SUPFAM" id="SSF51556">
    <property type="entry name" value="Metallo-dependent hydrolases"/>
    <property type="match status" value="1"/>
</dbReference>
<dbReference type="PANTHER" id="PTHR43383">
    <property type="entry name" value="NODULIN 6"/>
    <property type="match status" value="1"/>
</dbReference>
<dbReference type="Proteomes" id="UP000236621">
    <property type="component" value="Unassembled WGS sequence"/>
</dbReference>
<dbReference type="GO" id="GO:0006542">
    <property type="term" value="P:glutamine biosynthetic process"/>
    <property type="evidence" value="ECO:0007669"/>
    <property type="project" value="InterPro"/>
</dbReference>
<reference evidence="5 6" key="1">
    <citation type="submission" date="2017-08" db="EMBL/GenBank/DDBJ databases">
        <title>Harnessing the power of phylogenomics to disentangle the directionality and signatures of interkingdom host jumping in the parasitic fungal genus Tolypocladium.</title>
        <authorList>
            <person name="Quandt C.A."/>
            <person name="Patterson W."/>
            <person name="Spatafora J.W."/>
        </authorList>
    </citation>
    <scope>NUCLEOTIDE SEQUENCE [LARGE SCALE GENOMIC DNA]</scope>
    <source>
        <strain evidence="5 6">CBS 113982</strain>
    </source>
</reference>
<dbReference type="Gene3D" id="3.20.20.140">
    <property type="entry name" value="Metal-dependent hydrolases"/>
    <property type="match status" value="1"/>
</dbReference>
<evidence type="ECO:0000256" key="2">
    <source>
        <dbReference type="PROSITE-ProRule" id="PRU01331"/>
    </source>
</evidence>
<dbReference type="InterPro" id="IPR014746">
    <property type="entry name" value="Gln_synth/guanido_kin_cat_dom"/>
</dbReference>
<dbReference type="PROSITE" id="PS51987">
    <property type="entry name" value="GS_CATALYTIC"/>
    <property type="match status" value="1"/>
</dbReference>
<dbReference type="GO" id="GO:0016787">
    <property type="term" value="F:hydrolase activity"/>
    <property type="evidence" value="ECO:0007669"/>
    <property type="project" value="InterPro"/>
</dbReference>
<evidence type="ECO:0000259" key="4">
    <source>
        <dbReference type="PROSITE" id="PS51987"/>
    </source>
</evidence>
<dbReference type="Gene3D" id="3.10.20.70">
    <property type="entry name" value="Glutamine synthetase, N-terminal domain"/>
    <property type="match status" value="1"/>
</dbReference>
<protein>
    <recommendedName>
        <fullName evidence="1">Glutamine synthetase</fullName>
    </recommendedName>
</protein>
<evidence type="ECO:0000313" key="6">
    <source>
        <dbReference type="Proteomes" id="UP000236621"/>
    </source>
</evidence>
<dbReference type="InterPro" id="IPR032466">
    <property type="entry name" value="Metal_Hydrolase"/>
</dbReference>
<evidence type="ECO:0000256" key="1">
    <source>
        <dbReference type="ARBA" id="ARBA00021364"/>
    </source>
</evidence>
<dbReference type="SUPFAM" id="SSF55931">
    <property type="entry name" value="Glutamine synthetase/guanido kinase"/>
    <property type="match status" value="1"/>
</dbReference>
<dbReference type="PANTHER" id="PTHR43383:SF2">
    <property type="entry name" value="AMIDOHYDROLASE 2 FAMILY PROTEIN"/>
    <property type="match status" value="1"/>
</dbReference>
<dbReference type="Pfam" id="PF00120">
    <property type="entry name" value="Gln-synt_C"/>
    <property type="match status" value="1"/>
</dbReference>
<dbReference type="Gene3D" id="3.30.590.10">
    <property type="entry name" value="Glutamine synthetase/guanido kinase, catalytic domain"/>
    <property type="match status" value="1"/>
</dbReference>
<dbReference type="InterPro" id="IPR006680">
    <property type="entry name" value="Amidohydro-rel"/>
</dbReference>
<dbReference type="InterPro" id="IPR008146">
    <property type="entry name" value="Gln_synth_cat_dom"/>
</dbReference>
<name>A0A2K3QR94_9HYPO</name>
<accession>A0A2K3QR94</accession>
<proteinExistence type="inferred from homology"/>
<dbReference type="Pfam" id="PF04909">
    <property type="entry name" value="Amidohydro_2"/>
    <property type="match status" value="1"/>
</dbReference>